<dbReference type="InterPro" id="IPR039420">
    <property type="entry name" value="WalR-like"/>
</dbReference>
<dbReference type="AlphaFoldDB" id="A0A2P8HT48"/>
<evidence type="ECO:0000313" key="5">
    <source>
        <dbReference type="EMBL" id="PSL49378.1"/>
    </source>
</evidence>
<gene>
    <name evidence="5" type="ORF">CLV51_101709</name>
</gene>
<feature type="modified residue" description="4-aspartylphosphate" evidence="2">
    <location>
        <position position="54"/>
    </location>
</feature>
<evidence type="ECO:0000259" key="4">
    <source>
        <dbReference type="PROSITE" id="PS50930"/>
    </source>
</evidence>
<dbReference type="PROSITE" id="PS50110">
    <property type="entry name" value="RESPONSE_REGULATORY"/>
    <property type="match status" value="1"/>
</dbReference>
<keyword evidence="6" id="KW-1185">Reference proteome</keyword>
<evidence type="ECO:0000256" key="1">
    <source>
        <dbReference type="ARBA" id="ARBA00023125"/>
    </source>
</evidence>
<keyword evidence="1" id="KW-0238">DNA-binding</keyword>
<dbReference type="GO" id="GO:0032993">
    <property type="term" value="C:protein-DNA complex"/>
    <property type="evidence" value="ECO:0007669"/>
    <property type="project" value="TreeGrafter"/>
</dbReference>
<organism evidence="5 6">
    <name type="scientific">Chitinophaga niastensis</name>
    <dbReference type="NCBI Taxonomy" id="536980"/>
    <lineage>
        <taxon>Bacteria</taxon>
        <taxon>Pseudomonadati</taxon>
        <taxon>Bacteroidota</taxon>
        <taxon>Chitinophagia</taxon>
        <taxon>Chitinophagales</taxon>
        <taxon>Chitinophagaceae</taxon>
        <taxon>Chitinophaga</taxon>
    </lineage>
</organism>
<dbReference type="Pfam" id="PF04397">
    <property type="entry name" value="LytTR"/>
    <property type="match status" value="1"/>
</dbReference>
<proteinExistence type="predicted"/>
<dbReference type="PANTHER" id="PTHR48111">
    <property type="entry name" value="REGULATOR OF RPOS"/>
    <property type="match status" value="1"/>
</dbReference>
<dbReference type="GO" id="GO:0005829">
    <property type="term" value="C:cytosol"/>
    <property type="evidence" value="ECO:0007669"/>
    <property type="project" value="TreeGrafter"/>
</dbReference>
<dbReference type="GO" id="GO:0000976">
    <property type="term" value="F:transcription cis-regulatory region binding"/>
    <property type="evidence" value="ECO:0007669"/>
    <property type="project" value="TreeGrafter"/>
</dbReference>
<comment type="caution">
    <text evidence="5">The sequence shown here is derived from an EMBL/GenBank/DDBJ whole genome shotgun (WGS) entry which is preliminary data.</text>
</comment>
<dbReference type="InterPro" id="IPR001789">
    <property type="entry name" value="Sig_transdc_resp-reg_receiver"/>
</dbReference>
<dbReference type="Gene3D" id="2.40.50.1020">
    <property type="entry name" value="LytTr DNA-binding domain"/>
    <property type="match status" value="1"/>
</dbReference>
<dbReference type="InterPro" id="IPR011006">
    <property type="entry name" value="CheY-like_superfamily"/>
</dbReference>
<dbReference type="Gene3D" id="3.40.50.2300">
    <property type="match status" value="1"/>
</dbReference>
<reference evidence="5 6" key="1">
    <citation type="submission" date="2018-03" db="EMBL/GenBank/DDBJ databases">
        <title>Genomic Encyclopedia of Archaeal and Bacterial Type Strains, Phase II (KMG-II): from individual species to whole genera.</title>
        <authorList>
            <person name="Goeker M."/>
        </authorList>
    </citation>
    <scope>NUCLEOTIDE SEQUENCE [LARGE SCALE GENOMIC DNA]</scope>
    <source>
        <strain evidence="5 6">DSM 24859</strain>
    </source>
</reference>
<dbReference type="SUPFAM" id="SSF52172">
    <property type="entry name" value="CheY-like"/>
    <property type="match status" value="1"/>
</dbReference>
<dbReference type="GO" id="GO:0000156">
    <property type="term" value="F:phosphorelay response regulator activity"/>
    <property type="evidence" value="ECO:0007669"/>
    <property type="project" value="TreeGrafter"/>
</dbReference>
<accession>A0A2P8HT48</accession>
<dbReference type="RefSeq" id="WP_106526615.1">
    <property type="nucleotide sequence ID" value="NZ_PYAW01000001.1"/>
</dbReference>
<dbReference type="SMART" id="SM00448">
    <property type="entry name" value="REC"/>
    <property type="match status" value="1"/>
</dbReference>
<dbReference type="GO" id="GO:0006355">
    <property type="term" value="P:regulation of DNA-templated transcription"/>
    <property type="evidence" value="ECO:0007669"/>
    <property type="project" value="TreeGrafter"/>
</dbReference>
<sequence>MRAIIVDDEKHSRDVLRIMLEKYCPHVSVQAACSNGTSALEAIIKQQPELLFLDVEMPGLDGFQVLEACTNHSFAVIFTTAYDHYALKAIHHSALDYLLKPIDGKELMEAVEKAGTQSVSNSAAKVEDLLQYLYLQLHQDERLAFPTIDGLRMVSVKDIIYCESTATKTTIHLQMQEKPVLVCRNMKEMEELLCNKGFFRVHNSFLINLSFMDKYIKGDGGEIIMCDGYSVPVSREKKQDFLLRIEHL</sequence>
<dbReference type="InterPro" id="IPR007492">
    <property type="entry name" value="LytTR_DNA-bd_dom"/>
</dbReference>
<keyword evidence="2" id="KW-0597">Phosphoprotein</keyword>
<dbReference type="Proteomes" id="UP000240971">
    <property type="component" value="Unassembled WGS sequence"/>
</dbReference>
<protein>
    <submittedName>
        <fullName evidence="5">LytTR family two component transcriptional regulator</fullName>
    </submittedName>
</protein>
<dbReference type="Pfam" id="PF00072">
    <property type="entry name" value="Response_reg"/>
    <property type="match status" value="1"/>
</dbReference>
<dbReference type="PROSITE" id="PS50930">
    <property type="entry name" value="HTH_LYTTR"/>
    <property type="match status" value="1"/>
</dbReference>
<dbReference type="PANTHER" id="PTHR48111:SF69">
    <property type="entry name" value="RESPONSE REGULATOR RECEIVER"/>
    <property type="match status" value="1"/>
</dbReference>
<evidence type="ECO:0000259" key="3">
    <source>
        <dbReference type="PROSITE" id="PS50110"/>
    </source>
</evidence>
<evidence type="ECO:0000313" key="6">
    <source>
        <dbReference type="Proteomes" id="UP000240971"/>
    </source>
</evidence>
<dbReference type="EMBL" id="PYAW01000001">
    <property type="protein sequence ID" value="PSL49378.1"/>
    <property type="molecule type" value="Genomic_DNA"/>
</dbReference>
<dbReference type="SMART" id="SM00850">
    <property type="entry name" value="LytTR"/>
    <property type="match status" value="1"/>
</dbReference>
<evidence type="ECO:0000256" key="2">
    <source>
        <dbReference type="PROSITE-ProRule" id="PRU00169"/>
    </source>
</evidence>
<name>A0A2P8HT48_CHINA</name>
<feature type="domain" description="HTH LytTR-type" evidence="4">
    <location>
        <begin position="143"/>
        <end position="247"/>
    </location>
</feature>
<dbReference type="OrthoDB" id="1646880at2"/>
<feature type="domain" description="Response regulatory" evidence="3">
    <location>
        <begin position="2"/>
        <end position="115"/>
    </location>
</feature>